<dbReference type="InterPro" id="IPR001296">
    <property type="entry name" value="Glyco_trans_1"/>
</dbReference>
<keyword evidence="3" id="KW-0808">Transferase</keyword>
<gene>
    <name evidence="3" type="ORF">GCM10007320_28900</name>
</gene>
<dbReference type="Pfam" id="PF00534">
    <property type="entry name" value="Glycos_transf_1"/>
    <property type="match status" value="1"/>
</dbReference>
<dbReference type="EMBL" id="BMYK01000007">
    <property type="protein sequence ID" value="GHC84462.1"/>
    <property type="molecule type" value="Genomic_DNA"/>
</dbReference>
<dbReference type="GO" id="GO:0016740">
    <property type="term" value="F:transferase activity"/>
    <property type="evidence" value="ECO:0007669"/>
    <property type="project" value="UniProtKB-KW"/>
</dbReference>
<feature type="domain" description="Glycosyl transferase family 1" evidence="1">
    <location>
        <begin position="204"/>
        <end position="384"/>
    </location>
</feature>
<name>A0ABQ3G2D0_9BURK</name>
<evidence type="ECO:0000313" key="4">
    <source>
        <dbReference type="Proteomes" id="UP000626210"/>
    </source>
</evidence>
<dbReference type="PANTHER" id="PTHR45947">
    <property type="entry name" value="SULFOQUINOVOSYL TRANSFERASE SQD2"/>
    <property type="match status" value="1"/>
</dbReference>
<evidence type="ECO:0000259" key="1">
    <source>
        <dbReference type="Pfam" id="PF00534"/>
    </source>
</evidence>
<protein>
    <submittedName>
        <fullName evidence="3">Transferase</fullName>
    </submittedName>
</protein>
<proteinExistence type="predicted"/>
<keyword evidence="4" id="KW-1185">Reference proteome</keyword>
<evidence type="ECO:0000259" key="2">
    <source>
        <dbReference type="Pfam" id="PF13439"/>
    </source>
</evidence>
<dbReference type="SUPFAM" id="SSF53756">
    <property type="entry name" value="UDP-Glycosyltransferase/glycogen phosphorylase"/>
    <property type="match status" value="1"/>
</dbReference>
<feature type="domain" description="Glycosyltransferase subfamily 4-like N-terminal" evidence="2">
    <location>
        <begin position="22"/>
        <end position="197"/>
    </location>
</feature>
<dbReference type="PANTHER" id="PTHR45947:SF3">
    <property type="entry name" value="SULFOQUINOVOSYL TRANSFERASE SQD2"/>
    <property type="match status" value="1"/>
</dbReference>
<dbReference type="Gene3D" id="3.40.50.2000">
    <property type="entry name" value="Glycogen Phosphorylase B"/>
    <property type="match status" value="2"/>
</dbReference>
<dbReference type="Proteomes" id="UP000626210">
    <property type="component" value="Unassembled WGS sequence"/>
</dbReference>
<reference evidence="4" key="1">
    <citation type="journal article" date="2019" name="Int. J. Syst. Evol. Microbiol.">
        <title>The Global Catalogue of Microorganisms (GCM) 10K type strain sequencing project: providing services to taxonomists for standard genome sequencing and annotation.</title>
        <authorList>
            <consortium name="The Broad Institute Genomics Platform"/>
            <consortium name="The Broad Institute Genome Sequencing Center for Infectious Disease"/>
            <person name="Wu L."/>
            <person name="Ma J."/>
        </authorList>
    </citation>
    <scope>NUCLEOTIDE SEQUENCE [LARGE SCALE GENOMIC DNA]</scope>
    <source>
        <strain evidence="4">KCTC 23314</strain>
    </source>
</reference>
<dbReference type="Pfam" id="PF13439">
    <property type="entry name" value="Glyco_transf_4"/>
    <property type="match status" value="1"/>
</dbReference>
<dbReference type="InterPro" id="IPR050194">
    <property type="entry name" value="Glycosyltransferase_grp1"/>
</dbReference>
<comment type="caution">
    <text evidence="3">The sequence shown here is derived from an EMBL/GenBank/DDBJ whole genome shotgun (WGS) entry which is preliminary data.</text>
</comment>
<accession>A0ABQ3G2D0</accession>
<organism evidence="3 4">
    <name type="scientific">Pseudorhodoferax aquiterrae</name>
    <dbReference type="NCBI Taxonomy" id="747304"/>
    <lineage>
        <taxon>Bacteria</taxon>
        <taxon>Pseudomonadati</taxon>
        <taxon>Pseudomonadota</taxon>
        <taxon>Betaproteobacteria</taxon>
        <taxon>Burkholderiales</taxon>
        <taxon>Comamonadaceae</taxon>
    </lineage>
</organism>
<evidence type="ECO:0000313" key="3">
    <source>
        <dbReference type="EMBL" id="GHC84462.1"/>
    </source>
</evidence>
<sequence>MRIALISEHASPLAPAGGVDAGGQNIYVDHVARTLARRGHRVDVFTRRDAPGLPDVQSLCRGARVVHVTAGPDRYLRKEDLLQHMPQFMRSCEQWMRHNTYDLAHANFFMSGLVARQLQQRLGLPFAITFHALGLVRLQHQKSADAFPPERIAIERDCVRDADAVIAECPQDRADLIGLYNAAPQRLALVPCGFDPQEFAPMDRAAARRALGLDADEFLVLQLGRLVPRKGVDNVVRALALLRDQAAGRRARLLVVGGETPEPDAARTPEIGRLRALAHELGIAAEVQFTGHRARHALRPFYAAADVFVSTPWYEPFGITPLEAMACAIPVLASDVGGLRHSVVDGATGFLVPPHDPAALAARLALLQRDPALAARLGAAGRRRVQRLFTWDKVVDGLLGVYRGIRRVPVPAQRSLHAAGAGRLALAAQERPWL</sequence>
<dbReference type="InterPro" id="IPR028098">
    <property type="entry name" value="Glyco_trans_4-like_N"/>
</dbReference>